<evidence type="ECO:0000256" key="5">
    <source>
        <dbReference type="SAM" id="MobiDB-lite"/>
    </source>
</evidence>
<dbReference type="Pfam" id="PF14011">
    <property type="entry name" value="ESX-1_EspG"/>
    <property type="match status" value="1"/>
</dbReference>
<reference evidence="7" key="1">
    <citation type="journal article" date="2019" name="Int. J. Syst. Evol. Microbiol.">
        <title>The Global Catalogue of Microorganisms (GCM) 10K type strain sequencing project: providing services to taxonomists for standard genome sequencing and annotation.</title>
        <authorList>
            <consortium name="The Broad Institute Genomics Platform"/>
            <consortium name="The Broad Institute Genome Sequencing Center for Infectious Disease"/>
            <person name="Wu L."/>
            <person name="Ma J."/>
        </authorList>
    </citation>
    <scope>NUCLEOTIDE SEQUENCE [LARGE SCALE GENOMIC DNA]</scope>
    <source>
        <strain evidence="7">IBRC-M 10490</strain>
    </source>
</reference>
<comment type="subcellular location">
    <subcellularLocation>
        <location evidence="1">Cytoplasm</location>
    </subcellularLocation>
</comment>
<keyword evidence="7" id="KW-1185">Reference proteome</keyword>
<proteinExistence type="inferred from homology"/>
<dbReference type="EMBL" id="JBHSDL010000030">
    <property type="protein sequence ID" value="MFC4377140.1"/>
    <property type="molecule type" value="Genomic_DNA"/>
</dbReference>
<gene>
    <name evidence="6" type="ORF">ACFO5K_23940</name>
</gene>
<comment type="similarity">
    <text evidence="2">Belongs to the EspG family.</text>
</comment>
<evidence type="ECO:0000313" key="7">
    <source>
        <dbReference type="Proteomes" id="UP001595844"/>
    </source>
</evidence>
<keyword evidence="4" id="KW-0143">Chaperone</keyword>
<comment type="caution">
    <text evidence="6">The sequence shown here is derived from an EMBL/GenBank/DDBJ whole genome shotgun (WGS) entry which is preliminary data.</text>
</comment>
<protein>
    <submittedName>
        <fullName evidence="6">ESX secretion-associated protein EspG</fullName>
    </submittedName>
</protein>
<dbReference type="RefSeq" id="WP_378567303.1">
    <property type="nucleotide sequence ID" value="NZ_JBHSDL010000030.1"/>
</dbReference>
<evidence type="ECO:0000256" key="1">
    <source>
        <dbReference type="ARBA" id="ARBA00004496"/>
    </source>
</evidence>
<accession>A0ABV8VQN1</accession>
<keyword evidence="3" id="KW-0963">Cytoplasm</keyword>
<name>A0ABV8VQN1_9NOCA</name>
<dbReference type="InterPro" id="IPR025734">
    <property type="entry name" value="EspG"/>
</dbReference>
<evidence type="ECO:0000313" key="6">
    <source>
        <dbReference type="EMBL" id="MFC4377140.1"/>
    </source>
</evidence>
<evidence type="ECO:0000256" key="2">
    <source>
        <dbReference type="ARBA" id="ARBA00006411"/>
    </source>
</evidence>
<evidence type="ECO:0000256" key="3">
    <source>
        <dbReference type="ARBA" id="ARBA00022490"/>
    </source>
</evidence>
<organism evidence="6 7">
    <name type="scientific">Nocardia halotolerans</name>
    <dbReference type="NCBI Taxonomy" id="1755878"/>
    <lineage>
        <taxon>Bacteria</taxon>
        <taxon>Bacillati</taxon>
        <taxon>Actinomycetota</taxon>
        <taxon>Actinomycetes</taxon>
        <taxon>Mycobacteriales</taxon>
        <taxon>Nocardiaceae</taxon>
        <taxon>Nocardia</taxon>
    </lineage>
</organism>
<evidence type="ECO:0000256" key="4">
    <source>
        <dbReference type="ARBA" id="ARBA00023186"/>
    </source>
</evidence>
<sequence>MTDSWELTPFEFWIAWETLGRDRMPWPLTFTAGVETQVEFDQQCRHAADTLIAKMGSDESLYHALHAVAHPEIRVELFGHRFDGRKRMIRACATTESTNGVVAAQIPGEKYGTGGNILVYLRPAHAITQRLIGVLPTVSPGTRPGINVHRDDLTADPDPYARRRSPGEQARAFLNRPFRTYAEFRVDTGPALDGWQEGGTTLQLIDYTGDGRYLISEGERVIVDPAATGRIAAELQRLIDRERDRARSAW</sequence>
<dbReference type="Proteomes" id="UP001595844">
    <property type="component" value="Unassembled WGS sequence"/>
</dbReference>
<feature type="region of interest" description="Disordered" evidence="5">
    <location>
        <begin position="143"/>
        <end position="165"/>
    </location>
</feature>